<evidence type="ECO:0000256" key="1">
    <source>
        <dbReference type="ARBA" id="ARBA00008005"/>
    </source>
</evidence>
<dbReference type="InterPro" id="IPR035089">
    <property type="entry name" value="Phage_sheath_subtilisin"/>
</dbReference>
<keyword evidence="4" id="KW-1185">Reference proteome</keyword>
<dbReference type="Gene3D" id="3.40.50.11780">
    <property type="match status" value="1"/>
</dbReference>
<evidence type="ECO:0000313" key="4">
    <source>
        <dbReference type="Proteomes" id="UP001194696"/>
    </source>
</evidence>
<organism evidence="3 4">
    <name type="scientific">Linnemannia gamsii</name>
    <dbReference type="NCBI Taxonomy" id="64522"/>
    <lineage>
        <taxon>Eukaryota</taxon>
        <taxon>Fungi</taxon>
        <taxon>Fungi incertae sedis</taxon>
        <taxon>Mucoromycota</taxon>
        <taxon>Mortierellomycotina</taxon>
        <taxon>Mortierellomycetes</taxon>
        <taxon>Mortierellales</taxon>
        <taxon>Mortierellaceae</taxon>
        <taxon>Linnemannia</taxon>
    </lineage>
</organism>
<dbReference type="Proteomes" id="UP001194696">
    <property type="component" value="Unassembled WGS sequence"/>
</dbReference>
<comment type="similarity">
    <text evidence="1">Belongs to the myoviridae tail sheath protein family.</text>
</comment>
<dbReference type="InterPro" id="IPR052042">
    <property type="entry name" value="Tail_sheath_structural"/>
</dbReference>
<dbReference type="Pfam" id="PF17482">
    <property type="entry name" value="Phage_sheath_1C"/>
    <property type="match status" value="1"/>
</dbReference>
<evidence type="ECO:0000313" key="3">
    <source>
        <dbReference type="EMBL" id="KAG0295895.1"/>
    </source>
</evidence>
<name>A0ABQ7KCN8_9FUNG</name>
<accession>A0ABQ7KCN8</accession>
<comment type="caution">
    <text evidence="3">The sequence shown here is derived from an EMBL/GenBank/DDBJ whole genome shotgun (WGS) entry which is preliminary data.</text>
</comment>
<feature type="domain" description="Ig-like" evidence="2">
    <location>
        <begin position="7"/>
        <end position="106"/>
    </location>
</feature>
<dbReference type="InterPro" id="IPR007110">
    <property type="entry name" value="Ig-like_dom"/>
</dbReference>
<gene>
    <name evidence="3" type="ORF">BGZ96_010696</name>
</gene>
<dbReference type="Pfam" id="PF04984">
    <property type="entry name" value="Phage_sheath_1"/>
    <property type="match status" value="1"/>
</dbReference>
<proteinExistence type="inferred from homology"/>
<dbReference type="EMBL" id="JAAAIM010000071">
    <property type="protein sequence ID" value="KAG0295895.1"/>
    <property type="molecule type" value="Genomic_DNA"/>
</dbReference>
<sequence length="387" mass="42450">MSDVTYPGVYIKEIKSQSSSIASGASAVPVFACFVEDLAEPTRITDWLSFTKAAQADPDTPFEFAPTNLLHVSMKTYFDNGGGYCWVSPIAEKPKTTAEKKEETLTGEGEPPPPDYGALFISSVQGMDDVTLIVAAGQNINSAITALCKPGETRFAILDGPQEALAQKDLLDYDSNSYAAVYYPWLQADWAKSEAGEATNIPPSAAVAGTYCAVDRTQGVWKAPANMSLLGGVRPLFKVSDDDQSQYMGPKAINMIREFRGTGPLIWGARTLLAEDDEWKYIPVRRLFNTVQKDIKRSVAFSLFEPNSQPTWTRIRSAIANYLHAIWKQGGLMGNTEQEAYFVQIGKGVTMTDDDIDNGRMIVKIGMAAVRPAEYIILQFTQDMLTS</sequence>
<dbReference type="PROSITE" id="PS50835">
    <property type="entry name" value="IG_LIKE"/>
    <property type="match status" value="1"/>
</dbReference>
<dbReference type="PANTHER" id="PTHR35861:SF1">
    <property type="entry name" value="PHAGE TAIL SHEATH PROTEIN"/>
    <property type="match status" value="1"/>
</dbReference>
<reference evidence="3 4" key="1">
    <citation type="journal article" date="2020" name="Fungal Divers.">
        <title>Resolving the Mortierellaceae phylogeny through synthesis of multi-gene phylogenetics and phylogenomics.</title>
        <authorList>
            <person name="Vandepol N."/>
            <person name="Liber J."/>
            <person name="Desiro A."/>
            <person name="Na H."/>
            <person name="Kennedy M."/>
            <person name="Barry K."/>
            <person name="Grigoriev I.V."/>
            <person name="Miller A.N."/>
            <person name="O'Donnell K."/>
            <person name="Stajich J.E."/>
            <person name="Bonito G."/>
        </authorList>
    </citation>
    <scope>NUCLEOTIDE SEQUENCE [LARGE SCALE GENOMIC DNA]</scope>
    <source>
        <strain evidence="3 4">AD045</strain>
    </source>
</reference>
<evidence type="ECO:0000259" key="2">
    <source>
        <dbReference type="PROSITE" id="PS50835"/>
    </source>
</evidence>
<dbReference type="InterPro" id="IPR020287">
    <property type="entry name" value="Tail_sheath_C"/>
</dbReference>
<protein>
    <recommendedName>
        <fullName evidence="2">Ig-like domain-containing protein</fullName>
    </recommendedName>
</protein>
<dbReference type="PANTHER" id="PTHR35861">
    <property type="match status" value="1"/>
</dbReference>